<reference evidence="3 4" key="1">
    <citation type="journal article" date="2020" name="Microorganisms">
        <title>Osmotic Adaptation and Compatible Solute Biosynthesis of Phototrophic Bacteria as Revealed from Genome Analyses.</title>
        <authorList>
            <person name="Imhoff J.F."/>
            <person name="Rahn T."/>
            <person name="Kunzel S."/>
            <person name="Keller A."/>
            <person name="Neulinger S.C."/>
        </authorList>
    </citation>
    <scope>NUCLEOTIDE SEQUENCE [LARGE SCALE GENOMIC DNA]</scope>
    <source>
        <strain evidence="3 4">DSM 9895</strain>
    </source>
</reference>
<evidence type="ECO:0000313" key="4">
    <source>
        <dbReference type="Proteomes" id="UP001296873"/>
    </source>
</evidence>
<sequence>MLTLRSSVSLTLFAVFAAAMAVLPTDVMAQAVFAPPTSQLETTFMQKVMAVYRTLRNIIYVVGAIGLIVMAVFAFFGKFQWKYFFALAGGMFLVAVTGLLIDFLGGDVTNIQP</sequence>
<keyword evidence="1" id="KW-1133">Transmembrane helix</keyword>
<feature type="transmembrane region" description="Helical" evidence="1">
    <location>
        <begin position="58"/>
        <end position="76"/>
    </location>
</feature>
<dbReference type="Pfam" id="PF04956">
    <property type="entry name" value="TrbC"/>
    <property type="match status" value="1"/>
</dbReference>
<name>A0ABS1D9Q3_9PROT</name>
<accession>A0ABS1D9Q3</accession>
<dbReference type="InterPro" id="IPR007039">
    <property type="entry name" value="TrbC/VirB2"/>
</dbReference>
<feature type="signal peptide" evidence="2">
    <location>
        <begin position="1"/>
        <end position="21"/>
    </location>
</feature>
<evidence type="ECO:0000256" key="1">
    <source>
        <dbReference type="SAM" id="Phobius"/>
    </source>
</evidence>
<evidence type="ECO:0008006" key="5">
    <source>
        <dbReference type="Google" id="ProtNLM"/>
    </source>
</evidence>
<gene>
    <name evidence="3" type="ORF">CKO28_02660</name>
</gene>
<comment type="caution">
    <text evidence="3">The sequence shown here is derived from an EMBL/GenBank/DDBJ whole genome shotgun (WGS) entry which is preliminary data.</text>
</comment>
<feature type="chain" id="PRO_5045912552" description="Type VI secretion protein" evidence="2">
    <location>
        <begin position="22"/>
        <end position="113"/>
    </location>
</feature>
<protein>
    <recommendedName>
        <fullName evidence="5">Type VI secretion protein</fullName>
    </recommendedName>
</protein>
<keyword evidence="1" id="KW-0812">Transmembrane</keyword>
<proteinExistence type="predicted"/>
<keyword evidence="1" id="KW-0472">Membrane</keyword>
<organism evidence="3 4">
    <name type="scientific">Rhodovibrio sodomensis</name>
    <dbReference type="NCBI Taxonomy" id="1088"/>
    <lineage>
        <taxon>Bacteria</taxon>
        <taxon>Pseudomonadati</taxon>
        <taxon>Pseudomonadota</taxon>
        <taxon>Alphaproteobacteria</taxon>
        <taxon>Rhodospirillales</taxon>
        <taxon>Rhodovibrionaceae</taxon>
        <taxon>Rhodovibrio</taxon>
    </lineage>
</organism>
<dbReference type="RefSeq" id="WP_200339002.1">
    <property type="nucleotide sequence ID" value="NZ_NRRL01000003.1"/>
</dbReference>
<keyword evidence="4" id="KW-1185">Reference proteome</keyword>
<feature type="transmembrane region" description="Helical" evidence="1">
    <location>
        <begin position="83"/>
        <end position="104"/>
    </location>
</feature>
<evidence type="ECO:0000256" key="2">
    <source>
        <dbReference type="SAM" id="SignalP"/>
    </source>
</evidence>
<keyword evidence="2" id="KW-0732">Signal</keyword>
<dbReference type="EMBL" id="NRRL01000003">
    <property type="protein sequence ID" value="MBK1666944.1"/>
    <property type="molecule type" value="Genomic_DNA"/>
</dbReference>
<dbReference type="Proteomes" id="UP001296873">
    <property type="component" value="Unassembled WGS sequence"/>
</dbReference>
<evidence type="ECO:0000313" key="3">
    <source>
        <dbReference type="EMBL" id="MBK1666944.1"/>
    </source>
</evidence>